<reference evidence="1 2" key="1">
    <citation type="submission" date="2020-09" db="EMBL/GenBank/DDBJ databases">
        <title>De no assembly of potato wild relative species, Solanum commersonii.</title>
        <authorList>
            <person name="Cho K."/>
        </authorList>
    </citation>
    <scope>NUCLEOTIDE SEQUENCE [LARGE SCALE GENOMIC DNA]</scope>
    <source>
        <strain evidence="1">LZ3.2</strain>
        <tissue evidence="1">Leaf</tissue>
    </source>
</reference>
<accession>A0A9J5Y624</accession>
<sequence length="84" mass="9517">MHVFTHRFARIFQSTIVLTQSRSKRSFQGLIVLQNCSATHRLLLFIADLIFSFRAQHTGTLGEVKPFCSFLLSSVHALPQTPNT</sequence>
<gene>
    <name evidence="1" type="ORF">H5410_036853</name>
</gene>
<dbReference type="Proteomes" id="UP000824120">
    <property type="component" value="Chromosome 7"/>
</dbReference>
<name>A0A9J5Y624_SOLCO</name>
<proteinExistence type="predicted"/>
<keyword evidence="2" id="KW-1185">Reference proteome</keyword>
<dbReference type="AlphaFoldDB" id="A0A9J5Y624"/>
<organism evidence="1 2">
    <name type="scientific">Solanum commersonii</name>
    <name type="common">Commerson's wild potato</name>
    <name type="synonym">Commerson's nightshade</name>
    <dbReference type="NCBI Taxonomy" id="4109"/>
    <lineage>
        <taxon>Eukaryota</taxon>
        <taxon>Viridiplantae</taxon>
        <taxon>Streptophyta</taxon>
        <taxon>Embryophyta</taxon>
        <taxon>Tracheophyta</taxon>
        <taxon>Spermatophyta</taxon>
        <taxon>Magnoliopsida</taxon>
        <taxon>eudicotyledons</taxon>
        <taxon>Gunneridae</taxon>
        <taxon>Pentapetalae</taxon>
        <taxon>asterids</taxon>
        <taxon>lamiids</taxon>
        <taxon>Solanales</taxon>
        <taxon>Solanaceae</taxon>
        <taxon>Solanoideae</taxon>
        <taxon>Solaneae</taxon>
        <taxon>Solanum</taxon>
    </lineage>
</organism>
<protein>
    <submittedName>
        <fullName evidence="1">Uncharacterized protein</fullName>
    </submittedName>
</protein>
<evidence type="ECO:0000313" key="1">
    <source>
        <dbReference type="EMBL" id="KAG5595621.1"/>
    </source>
</evidence>
<evidence type="ECO:0000313" key="2">
    <source>
        <dbReference type="Proteomes" id="UP000824120"/>
    </source>
</evidence>
<comment type="caution">
    <text evidence="1">The sequence shown here is derived from an EMBL/GenBank/DDBJ whole genome shotgun (WGS) entry which is preliminary data.</text>
</comment>
<dbReference type="EMBL" id="JACXVP010000007">
    <property type="protein sequence ID" value="KAG5595621.1"/>
    <property type="molecule type" value="Genomic_DNA"/>
</dbReference>